<dbReference type="InterPro" id="IPR005720">
    <property type="entry name" value="Dihydroorotate_DH_cat"/>
</dbReference>
<dbReference type="InterPro" id="IPR005719">
    <property type="entry name" value="Dihydroorotate_DH_2"/>
</dbReference>
<evidence type="ECO:0000256" key="7">
    <source>
        <dbReference type="ARBA" id="ARBA00022975"/>
    </source>
</evidence>
<dbReference type="InterPro" id="IPR050074">
    <property type="entry name" value="DHO_dehydrogenase"/>
</dbReference>
<feature type="binding site" evidence="11">
    <location>
        <position position="210"/>
    </location>
    <ligand>
        <name>FMN</name>
        <dbReference type="ChEBI" id="CHEBI:58210"/>
    </ligand>
</feature>
<feature type="binding site" evidence="11">
    <location>
        <position position="138"/>
    </location>
    <ligand>
        <name>FMN</name>
        <dbReference type="ChEBI" id="CHEBI:58210"/>
    </ligand>
</feature>
<dbReference type="NCBIfam" id="NF003652">
    <property type="entry name" value="PRK05286.2-5"/>
    <property type="match status" value="1"/>
</dbReference>
<comment type="subcellular location">
    <subcellularLocation>
        <location evidence="11">Cell membrane</location>
        <topology evidence="11">Peripheral membrane protein</topology>
    </subcellularLocation>
    <subcellularLocation>
        <location evidence="2">Membrane</location>
    </subcellularLocation>
</comment>
<comment type="subunit">
    <text evidence="11">Monomer.</text>
</comment>
<evidence type="ECO:0000256" key="9">
    <source>
        <dbReference type="ARBA" id="ARBA00023136"/>
    </source>
</evidence>
<dbReference type="Proteomes" id="UP000309061">
    <property type="component" value="Chromosome"/>
</dbReference>
<proteinExistence type="inferred from homology"/>
<organism evidence="13 14">
    <name type="scientific">Methylocystis heyeri</name>
    <dbReference type="NCBI Taxonomy" id="391905"/>
    <lineage>
        <taxon>Bacteria</taxon>
        <taxon>Pseudomonadati</taxon>
        <taxon>Pseudomonadota</taxon>
        <taxon>Alphaproteobacteria</taxon>
        <taxon>Hyphomicrobiales</taxon>
        <taxon>Methylocystaceae</taxon>
        <taxon>Methylocystis</taxon>
    </lineage>
</organism>
<evidence type="ECO:0000256" key="10">
    <source>
        <dbReference type="ARBA" id="ARBA00048639"/>
    </source>
</evidence>
<feature type="binding site" evidence="11">
    <location>
        <position position="174"/>
    </location>
    <ligand>
        <name>substrate</name>
    </ligand>
</feature>
<evidence type="ECO:0000256" key="4">
    <source>
        <dbReference type="ARBA" id="ARBA00005359"/>
    </source>
</evidence>
<protein>
    <recommendedName>
        <fullName evidence="11">Dihydroorotate dehydrogenase (quinone)</fullName>
        <ecNumber evidence="11">1.3.5.2</ecNumber>
    </recommendedName>
    <alternativeName>
        <fullName evidence="11">DHOdehase</fullName>
        <shortName evidence="11">DHOD</shortName>
        <shortName evidence="11">DHODase</shortName>
    </alternativeName>
    <alternativeName>
        <fullName evidence="11">Dihydroorotate oxidase</fullName>
    </alternativeName>
</protein>
<dbReference type="EC" id="1.3.5.2" evidence="11"/>
<dbReference type="InterPro" id="IPR013785">
    <property type="entry name" value="Aldolase_TIM"/>
</dbReference>
<comment type="catalytic activity">
    <reaction evidence="10 11">
        <text>(S)-dihydroorotate + a quinone = orotate + a quinol</text>
        <dbReference type="Rhea" id="RHEA:30187"/>
        <dbReference type="ChEBI" id="CHEBI:24646"/>
        <dbReference type="ChEBI" id="CHEBI:30839"/>
        <dbReference type="ChEBI" id="CHEBI:30864"/>
        <dbReference type="ChEBI" id="CHEBI:132124"/>
        <dbReference type="EC" id="1.3.5.2"/>
    </reaction>
</comment>
<dbReference type="InterPro" id="IPR001295">
    <property type="entry name" value="Dihydroorotate_DH_CS"/>
</dbReference>
<dbReference type="HAMAP" id="MF_00225">
    <property type="entry name" value="DHO_dh_type2"/>
    <property type="match status" value="1"/>
</dbReference>
<evidence type="ECO:0000256" key="11">
    <source>
        <dbReference type="HAMAP-Rule" id="MF_00225"/>
    </source>
</evidence>
<dbReference type="RefSeq" id="WP_136496736.1">
    <property type="nucleotide sequence ID" value="NZ_CP046052.1"/>
</dbReference>
<dbReference type="InterPro" id="IPR012135">
    <property type="entry name" value="Dihydroorotate_DH_1_2"/>
</dbReference>
<dbReference type="GO" id="GO:0044205">
    <property type="term" value="P:'de novo' UMP biosynthetic process"/>
    <property type="evidence" value="ECO:0007669"/>
    <property type="project" value="UniProtKB-UniRule"/>
</dbReference>
<dbReference type="Pfam" id="PF01180">
    <property type="entry name" value="DHO_dh"/>
    <property type="match status" value="1"/>
</dbReference>
<dbReference type="Gene3D" id="3.20.20.70">
    <property type="entry name" value="Aldolase class I"/>
    <property type="match status" value="1"/>
</dbReference>
<comment type="similarity">
    <text evidence="4 11">Belongs to the dihydroorotate dehydrogenase family. Type 2 subfamily.</text>
</comment>
<dbReference type="GO" id="GO:0006207">
    <property type="term" value="P:'de novo' pyrimidine nucleobase biosynthetic process"/>
    <property type="evidence" value="ECO:0007669"/>
    <property type="project" value="UniProtKB-UniRule"/>
</dbReference>
<keyword evidence="6 11" id="KW-0288">FMN</keyword>
<evidence type="ECO:0000256" key="2">
    <source>
        <dbReference type="ARBA" id="ARBA00004370"/>
    </source>
</evidence>
<feature type="binding site" evidence="11">
    <location>
        <position position="238"/>
    </location>
    <ligand>
        <name>FMN</name>
        <dbReference type="ChEBI" id="CHEBI:58210"/>
    </ligand>
</feature>
<feature type="binding site" evidence="11">
    <location>
        <begin position="239"/>
        <end position="240"/>
    </location>
    <ligand>
        <name>substrate</name>
    </ligand>
</feature>
<keyword evidence="5 11" id="KW-0285">Flavoprotein</keyword>
<keyword evidence="14" id="KW-1185">Reference proteome</keyword>
<dbReference type="AlphaFoldDB" id="A0A6B8KFW9"/>
<feature type="binding site" evidence="11">
    <location>
        <position position="169"/>
    </location>
    <ligand>
        <name>substrate</name>
    </ligand>
</feature>
<feature type="binding site" evidence="11">
    <location>
        <position position="169"/>
    </location>
    <ligand>
        <name>FMN</name>
        <dbReference type="ChEBI" id="CHEBI:58210"/>
    </ligand>
</feature>
<dbReference type="OrthoDB" id="9802377at2"/>
<accession>A0A6B8KFW9</accession>
<feature type="binding site" evidence="11">
    <location>
        <position position="261"/>
    </location>
    <ligand>
        <name>FMN</name>
        <dbReference type="ChEBI" id="CHEBI:58210"/>
    </ligand>
</feature>
<evidence type="ECO:0000259" key="12">
    <source>
        <dbReference type="Pfam" id="PF01180"/>
    </source>
</evidence>
<dbReference type="CDD" id="cd04738">
    <property type="entry name" value="DHOD_2_like"/>
    <property type="match status" value="1"/>
</dbReference>
<keyword evidence="8 11" id="KW-0560">Oxidoreductase</keyword>
<dbReference type="KEGG" id="mhey:H2LOC_012800"/>
<dbReference type="NCBIfam" id="NF003645">
    <property type="entry name" value="PRK05286.1-2"/>
    <property type="match status" value="1"/>
</dbReference>
<dbReference type="GO" id="GO:0005886">
    <property type="term" value="C:plasma membrane"/>
    <property type="evidence" value="ECO:0007669"/>
    <property type="project" value="UniProtKB-SubCell"/>
</dbReference>
<keyword evidence="7 11" id="KW-0665">Pyrimidine biosynthesis</keyword>
<feature type="binding site" evidence="11">
    <location>
        <begin position="110"/>
        <end position="114"/>
    </location>
    <ligand>
        <name>substrate</name>
    </ligand>
</feature>
<dbReference type="SUPFAM" id="SSF51395">
    <property type="entry name" value="FMN-linked oxidoreductases"/>
    <property type="match status" value="1"/>
</dbReference>
<dbReference type="GO" id="GO:0005737">
    <property type="term" value="C:cytoplasm"/>
    <property type="evidence" value="ECO:0007669"/>
    <property type="project" value="InterPro"/>
</dbReference>
<dbReference type="PROSITE" id="PS00911">
    <property type="entry name" value="DHODEHASE_1"/>
    <property type="match status" value="1"/>
</dbReference>
<reference evidence="13 14" key="1">
    <citation type="submission" date="2019-11" db="EMBL/GenBank/DDBJ databases">
        <title>The genome sequence of Methylocystis heyeri.</title>
        <authorList>
            <person name="Oshkin I.Y."/>
            <person name="Miroshnikov K."/>
            <person name="Dedysh S.N."/>
        </authorList>
    </citation>
    <scope>NUCLEOTIDE SEQUENCE [LARGE SCALE GENOMIC DNA]</scope>
    <source>
        <strain evidence="13 14">H2</strain>
    </source>
</reference>
<feature type="binding site" evidence="11">
    <location>
        <begin position="311"/>
        <end position="312"/>
    </location>
    <ligand>
        <name>FMN</name>
        <dbReference type="ChEBI" id="CHEBI:58210"/>
    </ligand>
</feature>
<feature type="active site" description="Nucleophile" evidence="11">
    <location>
        <position position="172"/>
    </location>
</feature>
<feature type="domain" description="Dihydroorotate dehydrogenase catalytic" evidence="12">
    <location>
        <begin position="44"/>
        <end position="333"/>
    </location>
</feature>
<evidence type="ECO:0000256" key="8">
    <source>
        <dbReference type="ARBA" id="ARBA00023002"/>
    </source>
</evidence>
<comment type="cofactor">
    <cofactor evidence="11">
        <name>FMN</name>
        <dbReference type="ChEBI" id="CHEBI:58210"/>
    </cofactor>
    <text evidence="11">Binds 1 FMN per subunit.</text>
</comment>
<feature type="binding site" evidence="11">
    <location>
        <position position="85"/>
    </location>
    <ligand>
        <name>FMN</name>
        <dbReference type="ChEBI" id="CHEBI:58210"/>
    </ligand>
</feature>
<dbReference type="UniPathway" id="UPA00070">
    <property type="reaction ID" value="UER00946"/>
</dbReference>
<comment type="pathway">
    <text evidence="3 11">Pyrimidine metabolism; UMP biosynthesis via de novo pathway; orotate from (S)-dihydroorotate (quinone route): step 1/1.</text>
</comment>
<name>A0A6B8KFW9_9HYPH</name>
<dbReference type="PROSITE" id="PS00912">
    <property type="entry name" value="DHODEHASE_2"/>
    <property type="match status" value="1"/>
</dbReference>
<evidence type="ECO:0000256" key="1">
    <source>
        <dbReference type="ARBA" id="ARBA00003125"/>
    </source>
</evidence>
<evidence type="ECO:0000256" key="6">
    <source>
        <dbReference type="ARBA" id="ARBA00022643"/>
    </source>
</evidence>
<dbReference type="PANTHER" id="PTHR48109:SF4">
    <property type="entry name" value="DIHYDROOROTATE DEHYDROGENASE (QUINONE), MITOCHONDRIAL"/>
    <property type="match status" value="1"/>
</dbReference>
<keyword evidence="9 11" id="KW-0472">Membrane</keyword>
<evidence type="ECO:0000313" key="14">
    <source>
        <dbReference type="Proteomes" id="UP000309061"/>
    </source>
</evidence>
<dbReference type="PIRSF" id="PIRSF000164">
    <property type="entry name" value="DHO_oxidase"/>
    <property type="match status" value="1"/>
</dbReference>
<feature type="binding site" evidence="11">
    <location>
        <position position="290"/>
    </location>
    <ligand>
        <name>FMN</name>
        <dbReference type="ChEBI" id="CHEBI:58210"/>
    </ligand>
</feature>
<dbReference type="EMBL" id="CP046052">
    <property type="protein sequence ID" value="QGM46502.1"/>
    <property type="molecule type" value="Genomic_DNA"/>
</dbReference>
<evidence type="ECO:0000256" key="5">
    <source>
        <dbReference type="ARBA" id="ARBA00022630"/>
    </source>
</evidence>
<feature type="binding site" evidence="11">
    <location>
        <begin position="61"/>
        <end position="65"/>
    </location>
    <ligand>
        <name>FMN</name>
        <dbReference type="ChEBI" id="CHEBI:58210"/>
    </ligand>
</feature>
<evidence type="ECO:0000256" key="3">
    <source>
        <dbReference type="ARBA" id="ARBA00005161"/>
    </source>
</evidence>
<keyword evidence="11" id="KW-1003">Cell membrane</keyword>
<dbReference type="PANTHER" id="PTHR48109">
    <property type="entry name" value="DIHYDROOROTATE DEHYDROGENASE (QUINONE), MITOCHONDRIAL-RELATED"/>
    <property type="match status" value="1"/>
</dbReference>
<dbReference type="NCBIfam" id="TIGR01036">
    <property type="entry name" value="pyrD_sub2"/>
    <property type="match status" value="1"/>
</dbReference>
<gene>
    <name evidence="11" type="primary">pyrD</name>
    <name evidence="13" type="ORF">H2LOC_012800</name>
</gene>
<sequence length="352" mass="37443">MMDWLGGAFAALARRLDAEDAHRATIAALKLLPDRPAAPDDPRLAVSAFGFDFPNPVGLAAGFDKNAEVFSKATALGFGFVEVGTLTPRPQPGNPRPRAFRLAEDRAVVNRYGFNNDGHAPALRRLGARRRGGIVGVNIGANKDSGDRIADYVAGVKSFWPAADYFTVNVSSPNTPGLRDLQEPRALAELLARVLEARDAAPRRRPLLLKIAPDLDLGQIDGIVRVARDERIDGMIVSNTTISRPASLRSDFAGEAGGLSGAPLFELSTQRLAQVFVRVERQFPLIGVGGIDGAAAAFAKIEAGASLVQLYSALVYEGPGLVSRIKKGLVERLAGEGVALADVVGREAKNYD</sequence>
<evidence type="ECO:0000313" key="13">
    <source>
        <dbReference type="EMBL" id="QGM46502.1"/>
    </source>
</evidence>
<comment type="function">
    <text evidence="1 11">Catalyzes the conversion of dihydroorotate to orotate with quinone as electron acceptor.</text>
</comment>
<feature type="binding site" evidence="11">
    <location>
        <position position="65"/>
    </location>
    <ligand>
        <name>substrate</name>
    </ligand>
</feature>
<dbReference type="GO" id="GO:0106430">
    <property type="term" value="F:dihydroorotate dehydrogenase (quinone) activity"/>
    <property type="evidence" value="ECO:0007669"/>
    <property type="project" value="UniProtKB-EC"/>
</dbReference>